<dbReference type="EMBL" id="LNCU01000116">
    <property type="protein sequence ID" value="KWV46476.1"/>
    <property type="molecule type" value="Genomic_DNA"/>
</dbReference>
<reference evidence="3 4" key="1">
    <citation type="submission" date="2015-11" db="EMBL/GenBank/DDBJ databases">
        <title>Draft Genome Sequence of the Strain BR 10303 (Bradyrhizobium sp.) isolated from nodules of Centrolobium paraense.</title>
        <authorList>
            <person name="Zelli J.E."/>
            <person name="Simoes-Araujo J.L."/>
            <person name="Barauna A.C."/>
            <person name="Silva K."/>
        </authorList>
    </citation>
    <scope>NUCLEOTIDE SEQUENCE [LARGE SCALE GENOMIC DNA]</scope>
    <source>
        <strain evidence="3 4">BR 10303</strain>
    </source>
</reference>
<dbReference type="GO" id="GO:0000150">
    <property type="term" value="F:DNA strand exchange activity"/>
    <property type="evidence" value="ECO:0007669"/>
    <property type="project" value="InterPro"/>
</dbReference>
<feature type="domain" description="Resolvase/invertase-type recombinase catalytic" evidence="1">
    <location>
        <begin position="2"/>
        <end position="155"/>
    </location>
</feature>
<dbReference type="Pfam" id="PF00239">
    <property type="entry name" value="Resolvase"/>
    <property type="match status" value="1"/>
</dbReference>
<dbReference type="RefSeq" id="WP_066514167.1">
    <property type="nucleotide sequence ID" value="NZ_LNCU01000116.1"/>
</dbReference>
<dbReference type="SMART" id="SM00857">
    <property type="entry name" value="Resolvase"/>
    <property type="match status" value="1"/>
</dbReference>
<organism evidence="3 4">
    <name type="scientific">Bradyrhizobium macuxiense</name>
    <dbReference type="NCBI Taxonomy" id="1755647"/>
    <lineage>
        <taxon>Bacteria</taxon>
        <taxon>Pseudomonadati</taxon>
        <taxon>Pseudomonadota</taxon>
        <taxon>Alphaproteobacteria</taxon>
        <taxon>Hyphomicrobiales</taxon>
        <taxon>Nitrobacteraceae</taxon>
        <taxon>Bradyrhizobium</taxon>
    </lineage>
</organism>
<dbReference type="InterPro" id="IPR036162">
    <property type="entry name" value="Resolvase-like_N_sf"/>
</dbReference>
<name>A0A120FHT2_9BRAD</name>
<dbReference type="PANTHER" id="PTHR30461">
    <property type="entry name" value="DNA-INVERTASE FROM LAMBDOID PROPHAGE"/>
    <property type="match status" value="1"/>
</dbReference>
<sequence length="539" mass="58693">MRAVVYARFSSDRQRDRSIEDQISLCRTIAERENLQVIEVFEDRAISGSKADRPGFVRLMQAAKARQFDVLVVEDQDRLTRSQSDFHACREALGYLGIKLLTANGGYVDRLSGSVKAIMNELFLTGLADHTRRGQFGVVADGRHAGGVVNYGYRSTGERGILQIDEAEAEIVRSIYADFAAGQSALQIANALNKRGVPAPRGKLWSASQLSGRKSRENGILGNPIYSGQMVWNRTTKTADRNPETGRRGTIVNDRSEWKRKEVPHLRIVSDDLFDRVQSLRVRRNNNDPRSGAGAMAGARAARKPRHVLSGLIKCAACGAGLQSIGLHGGRARLQCSSHRENGSCPNARIIYLDSLLAKVSAGLREHLANPTLINAFVATYNEERRRLSAAATSARPAMERRLTDIDRECANLVEAIKAGGSAVSVIVTALQGLEAEKDKLSSELASMQADNVIALLPSAVQRYRRVLDQLGDELGRAGPEEITVLRNLISGVTVDVGDDGSLNLDVRGRIAHLCCGSMSTPGADRTHGALSNEKKHRG</sequence>
<protein>
    <recommendedName>
        <fullName evidence="5">DNA invertase Pin-like site-specific DNA recombinase</fullName>
    </recommendedName>
</protein>
<dbReference type="AlphaFoldDB" id="A0A120FHT2"/>
<dbReference type="PROSITE" id="PS51736">
    <property type="entry name" value="RECOMBINASES_3"/>
    <property type="match status" value="1"/>
</dbReference>
<dbReference type="Pfam" id="PF13408">
    <property type="entry name" value="Zn_ribbon_recom"/>
    <property type="match status" value="1"/>
</dbReference>
<dbReference type="Proteomes" id="UP000057737">
    <property type="component" value="Unassembled WGS sequence"/>
</dbReference>
<dbReference type="Pfam" id="PF07508">
    <property type="entry name" value="Recombinase"/>
    <property type="match status" value="1"/>
</dbReference>
<evidence type="ECO:0000259" key="1">
    <source>
        <dbReference type="PROSITE" id="PS51736"/>
    </source>
</evidence>
<dbReference type="PANTHER" id="PTHR30461:SF23">
    <property type="entry name" value="DNA RECOMBINASE-RELATED"/>
    <property type="match status" value="1"/>
</dbReference>
<dbReference type="PROSITE" id="PS51737">
    <property type="entry name" value="RECOMBINASE_DNA_BIND"/>
    <property type="match status" value="1"/>
</dbReference>
<dbReference type="SUPFAM" id="SSF53041">
    <property type="entry name" value="Resolvase-like"/>
    <property type="match status" value="1"/>
</dbReference>
<comment type="caution">
    <text evidence="3">The sequence shown here is derived from an EMBL/GenBank/DDBJ whole genome shotgun (WGS) entry which is preliminary data.</text>
</comment>
<dbReference type="InterPro" id="IPR011109">
    <property type="entry name" value="DNA_bind_recombinase_dom"/>
</dbReference>
<accession>A0A120FHT2</accession>
<dbReference type="InterPro" id="IPR038109">
    <property type="entry name" value="DNA_bind_recomb_sf"/>
</dbReference>
<gene>
    <name evidence="3" type="ORF">AS156_01410</name>
</gene>
<dbReference type="Gene3D" id="3.90.1750.20">
    <property type="entry name" value="Putative Large Serine Recombinase, Chain B, Domain 2"/>
    <property type="match status" value="1"/>
</dbReference>
<dbReference type="GO" id="GO:0003677">
    <property type="term" value="F:DNA binding"/>
    <property type="evidence" value="ECO:0007669"/>
    <property type="project" value="InterPro"/>
</dbReference>
<evidence type="ECO:0008006" key="5">
    <source>
        <dbReference type="Google" id="ProtNLM"/>
    </source>
</evidence>
<dbReference type="InterPro" id="IPR025827">
    <property type="entry name" value="Zn_ribbon_recom_dom"/>
</dbReference>
<keyword evidence="4" id="KW-1185">Reference proteome</keyword>
<evidence type="ECO:0000313" key="3">
    <source>
        <dbReference type="EMBL" id="KWV46476.1"/>
    </source>
</evidence>
<dbReference type="InterPro" id="IPR006119">
    <property type="entry name" value="Resolv_N"/>
</dbReference>
<proteinExistence type="predicted"/>
<evidence type="ECO:0000259" key="2">
    <source>
        <dbReference type="PROSITE" id="PS51737"/>
    </source>
</evidence>
<dbReference type="Gene3D" id="3.40.50.1390">
    <property type="entry name" value="Resolvase, N-terminal catalytic domain"/>
    <property type="match status" value="1"/>
</dbReference>
<feature type="domain" description="Recombinase" evidence="2">
    <location>
        <begin position="150"/>
        <end position="287"/>
    </location>
</feature>
<dbReference type="OrthoDB" id="9791494at2"/>
<dbReference type="InterPro" id="IPR050639">
    <property type="entry name" value="SSR_resolvase"/>
</dbReference>
<evidence type="ECO:0000313" key="4">
    <source>
        <dbReference type="Proteomes" id="UP000057737"/>
    </source>
</evidence>
<dbReference type="CDD" id="cd00338">
    <property type="entry name" value="Ser_Recombinase"/>
    <property type="match status" value="1"/>
</dbReference>